<dbReference type="Proteomes" id="UP001052739">
    <property type="component" value="Unassembled WGS sequence"/>
</dbReference>
<feature type="transmembrane region" description="Helical" evidence="1">
    <location>
        <begin position="336"/>
        <end position="356"/>
    </location>
</feature>
<sequence length="504" mass="53052">MTITASGPPNDSPPELVLGFLTGGVIGVSLTSFIGGCVVERPLLIVTGVALPAAHGLALLLAGLPRRLRKAASVPRTALARVEDREMEQGVPTDVPVRCELSVVPDDAPAFRVALRQEVHVSELADVRPGGVVVVTYPPDRPWKTRIVRRPTPEWEARAAVARLDAAPGPVLLSDPEPGRAGGYLTLFGLLLGTAAALWLLRADLFGSRENGSLPDLPGWVPFLRLWCAAWGAAALVGFALSLAGLTKVQRTVRLTGRIVRVRPPRHGGSRHGGIPVVVSYRDPVTGRDVTATNDGEHGEVITAAWEGREIGVGHPRGRPHALRFSPRPEPPGRGLAKPGCAVFLVYAGLVALAAIEWGWPWALVGAGGPGALYAAVHLPGTVRARTARLADLATMDAVPGRVVAVLKDVSVDQEDGHTWTRFTPVVSFTTRAGAAVTAHCTEHLPDPAGAYGREVTVHHHPSDPARFTLDPAAERRGQDLDVLVNVLVTLVCGAAAAVGAALL</sequence>
<keyword evidence="1" id="KW-0472">Membrane</keyword>
<evidence type="ECO:0000313" key="2">
    <source>
        <dbReference type="EMBL" id="GHI24884.1"/>
    </source>
</evidence>
<comment type="caution">
    <text evidence="2">The sequence shown here is derived from an EMBL/GenBank/DDBJ whole genome shotgun (WGS) entry which is preliminary data.</text>
</comment>
<keyword evidence="1" id="KW-0812">Transmembrane</keyword>
<evidence type="ECO:0000313" key="3">
    <source>
        <dbReference type="Proteomes" id="UP001052739"/>
    </source>
</evidence>
<name>A0ABQ3PIN7_9ACTN</name>
<feature type="transmembrane region" description="Helical" evidence="1">
    <location>
        <begin position="223"/>
        <end position="246"/>
    </location>
</feature>
<gene>
    <name evidence="2" type="ORF">Shyd_62550</name>
</gene>
<keyword evidence="1" id="KW-1133">Transmembrane helix</keyword>
<feature type="transmembrane region" description="Helical" evidence="1">
    <location>
        <begin position="184"/>
        <end position="203"/>
    </location>
</feature>
<dbReference type="RefSeq" id="WP_372470276.1">
    <property type="nucleotide sequence ID" value="NZ_BNBS01000001.1"/>
</dbReference>
<protein>
    <recommendedName>
        <fullName evidence="4">DUF3592 domain-containing protein</fullName>
    </recommendedName>
</protein>
<feature type="transmembrane region" description="Helical" evidence="1">
    <location>
        <begin position="16"/>
        <end position="36"/>
    </location>
</feature>
<feature type="transmembrane region" description="Helical" evidence="1">
    <location>
        <begin position="42"/>
        <end position="64"/>
    </location>
</feature>
<feature type="transmembrane region" description="Helical" evidence="1">
    <location>
        <begin position="483"/>
        <end position="503"/>
    </location>
</feature>
<feature type="transmembrane region" description="Helical" evidence="1">
    <location>
        <begin position="362"/>
        <end position="379"/>
    </location>
</feature>
<evidence type="ECO:0008006" key="4">
    <source>
        <dbReference type="Google" id="ProtNLM"/>
    </source>
</evidence>
<evidence type="ECO:0000256" key="1">
    <source>
        <dbReference type="SAM" id="Phobius"/>
    </source>
</evidence>
<keyword evidence="3" id="KW-1185">Reference proteome</keyword>
<dbReference type="EMBL" id="BNDW01000068">
    <property type="protein sequence ID" value="GHI24884.1"/>
    <property type="molecule type" value="Genomic_DNA"/>
</dbReference>
<organism evidence="2 3">
    <name type="scientific">Streptomyces hydrogenans</name>
    <dbReference type="NCBI Taxonomy" id="1873719"/>
    <lineage>
        <taxon>Bacteria</taxon>
        <taxon>Bacillati</taxon>
        <taxon>Actinomycetota</taxon>
        <taxon>Actinomycetes</taxon>
        <taxon>Kitasatosporales</taxon>
        <taxon>Streptomycetaceae</taxon>
        <taxon>Streptomyces</taxon>
    </lineage>
</organism>
<reference evidence="2" key="1">
    <citation type="submission" date="2024-05" db="EMBL/GenBank/DDBJ databases">
        <title>Whole genome shotgun sequence of Streptomyces hydrogenans NBRC 13475.</title>
        <authorList>
            <person name="Komaki H."/>
            <person name="Tamura T."/>
        </authorList>
    </citation>
    <scope>NUCLEOTIDE SEQUENCE</scope>
    <source>
        <strain evidence="2">NBRC 13475</strain>
    </source>
</reference>
<accession>A0ABQ3PIN7</accession>
<proteinExistence type="predicted"/>